<keyword evidence="2" id="KW-1185">Reference proteome</keyword>
<name>A0ABT2A2U0_9BURK</name>
<protein>
    <submittedName>
        <fullName evidence="1">Uncharacterized protein</fullName>
    </submittedName>
</protein>
<accession>A0ABT2A2U0</accession>
<dbReference type="EMBL" id="JANUGX010000004">
    <property type="protein sequence ID" value="MCS0588502.1"/>
    <property type="molecule type" value="Genomic_DNA"/>
</dbReference>
<dbReference type="Proteomes" id="UP001205560">
    <property type="component" value="Unassembled WGS sequence"/>
</dbReference>
<reference evidence="1 2" key="1">
    <citation type="submission" date="2022-08" db="EMBL/GenBank/DDBJ databases">
        <title>Reclassification of Massilia species as members of the genera Telluria, Duganella, Pseudoduganella, Mokoshia gen. nov. and Zemynaea gen. nov. using orthogonal and non-orthogonal genome-based approaches.</title>
        <authorList>
            <person name="Bowman J.P."/>
        </authorList>
    </citation>
    <scope>NUCLEOTIDE SEQUENCE [LARGE SCALE GENOMIC DNA]</scope>
    <source>
        <strain evidence="1 2">LMG 28164</strain>
    </source>
</reference>
<evidence type="ECO:0000313" key="1">
    <source>
        <dbReference type="EMBL" id="MCS0588502.1"/>
    </source>
</evidence>
<sequence>MNGAYQLTPLAAVAPGMVLGEVLRDEKGNVLLAQGVVLTEGMLASLARHGVELLPILGAARATPAIAIDPARVQERLDRLFRKHERDNHGDWAAGLLRQYMEDYRLGREVQR</sequence>
<gene>
    <name evidence="1" type="ORF">NX782_04735</name>
</gene>
<evidence type="ECO:0000313" key="2">
    <source>
        <dbReference type="Proteomes" id="UP001205560"/>
    </source>
</evidence>
<dbReference type="RefSeq" id="WP_258844271.1">
    <property type="nucleotide sequence ID" value="NZ_JANUGX010000004.1"/>
</dbReference>
<proteinExistence type="predicted"/>
<comment type="caution">
    <text evidence="1">The sequence shown here is derived from an EMBL/GenBank/DDBJ whole genome shotgun (WGS) entry which is preliminary data.</text>
</comment>
<organism evidence="1 2">
    <name type="scientific">Massilia norwichensis</name>
    <dbReference type="NCBI Taxonomy" id="1442366"/>
    <lineage>
        <taxon>Bacteria</taxon>
        <taxon>Pseudomonadati</taxon>
        <taxon>Pseudomonadota</taxon>
        <taxon>Betaproteobacteria</taxon>
        <taxon>Burkholderiales</taxon>
        <taxon>Oxalobacteraceae</taxon>
        <taxon>Telluria group</taxon>
        <taxon>Massilia</taxon>
    </lineage>
</organism>